<protein>
    <recommendedName>
        <fullName evidence="2">Retrovirus-related Pol polyprotein from transposon TNT 1-94-like beta-barrel domain-containing protein</fullName>
    </recommendedName>
</protein>
<dbReference type="Proteomes" id="UP000886885">
    <property type="component" value="Unassembled WGS sequence"/>
</dbReference>
<evidence type="ECO:0000313" key="3">
    <source>
        <dbReference type="EMBL" id="KAG6735682.1"/>
    </source>
</evidence>
<feature type="region of interest" description="Disordered" evidence="1">
    <location>
        <begin position="266"/>
        <end position="286"/>
    </location>
</feature>
<dbReference type="PANTHER" id="PTHR47481:SF22">
    <property type="entry name" value="RETROTRANSPOSON GAG DOMAIN-CONTAINING PROTEIN"/>
    <property type="match status" value="1"/>
</dbReference>
<keyword evidence="4" id="KW-1185">Reference proteome</keyword>
<proteinExistence type="predicted"/>
<evidence type="ECO:0000259" key="2">
    <source>
        <dbReference type="Pfam" id="PF22936"/>
    </source>
</evidence>
<gene>
    <name evidence="3" type="ORF">POTOM_061670</name>
</gene>
<dbReference type="OrthoDB" id="1306265at2759"/>
<feature type="domain" description="Retrovirus-related Pol polyprotein from transposon TNT 1-94-like beta-barrel" evidence="2">
    <location>
        <begin position="328"/>
        <end position="406"/>
    </location>
</feature>
<evidence type="ECO:0000256" key="1">
    <source>
        <dbReference type="SAM" id="MobiDB-lite"/>
    </source>
</evidence>
<dbReference type="EMBL" id="JAAWWB010001843">
    <property type="protein sequence ID" value="KAG6735682.1"/>
    <property type="molecule type" value="Genomic_DNA"/>
</dbReference>
<dbReference type="AlphaFoldDB" id="A0A8X8BZK5"/>
<reference evidence="3" key="1">
    <citation type="journal article" date="2020" name="bioRxiv">
        <title>Hybrid origin of Populus tomentosa Carr. identified through genome sequencing and phylogenomic analysis.</title>
        <authorList>
            <person name="An X."/>
            <person name="Gao K."/>
            <person name="Chen Z."/>
            <person name="Li J."/>
            <person name="Yang X."/>
            <person name="Yang X."/>
            <person name="Zhou J."/>
            <person name="Guo T."/>
            <person name="Zhao T."/>
            <person name="Huang S."/>
            <person name="Miao D."/>
            <person name="Khan W.U."/>
            <person name="Rao P."/>
            <person name="Ye M."/>
            <person name="Lei B."/>
            <person name="Liao W."/>
            <person name="Wang J."/>
            <person name="Ji L."/>
            <person name="Li Y."/>
            <person name="Guo B."/>
            <person name="Mustafa N.S."/>
            <person name="Li S."/>
            <person name="Yun Q."/>
            <person name="Keller S.R."/>
            <person name="Mao J."/>
            <person name="Zhang R."/>
            <person name="Strauss S.H."/>
        </authorList>
    </citation>
    <scope>NUCLEOTIDE SEQUENCE</scope>
    <source>
        <strain evidence="3">GM15</strain>
        <tissue evidence="3">Leaf</tissue>
    </source>
</reference>
<dbReference type="PANTHER" id="PTHR47481">
    <property type="match status" value="1"/>
</dbReference>
<feature type="compositionally biased region" description="Basic residues" evidence="1">
    <location>
        <begin position="266"/>
        <end position="279"/>
    </location>
</feature>
<dbReference type="Pfam" id="PF22936">
    <property type="entry name" value="Pol_BBD"/>
    <property type="match status" value="1"/>
</dbReference>
<sequence>MTSTSTLSSSAAGSFGSTQTTTMVPIPSYQMLNHTLPVKLDRTNYILWRSQVDNVVFANGFEDFTEGSSICPEKELSPGVLNPVFIAWRRQDRTILSWIYSSLTLAIMAQIIGHNSSHCVWKALEKTFSSSSRARIMQLRLELQSTKKGSMTMIDYIMKVKAVVDNLATIGEPVSKQDQVMNLLGGLGSDYNVDVTVINIRDDTISIEAVHNMLLAFEHRLEQQSTIEEISTMSANYASSSNNRGGGRTYISSRGQHYTSNISNYRRRSRGGRYRHTRRYNSNTSEKPQCQLYGKFGHTAQVCYHRFDISYQSSQGSGNSSLNTDDAWYLDSGASHHLTQNGDNLTDSSPYKGKDKITIGNGKHLSISNTGSSHLFSNSHVFQLKKVFHVPFISANLISVAKFCSNNNVLIEFGSNSFFVMDLHTMKVFAQGRLENGLYRFPVLKNKKFTYVVVHKPPAFHSYNSRPIENKVVLWHHRLAIIPTSICSSCFADHITPTSSILPDISIISHSPSSSEILSDSSILPEFSHDIPPMSPSPVPRMTTRLMHDGIEMALDREGDGGVTPSNPKIV</sequence>
<name>A0A8X8BZK5_POPTO</name>
<organism evidence="3 4">
    <name type="scientific">Populus tomentosa</name>
    <name type="common">Chinese white poplar</name>
    <dbReference type="NCBI Taxonomy" id="118781"/>
    <lineage>
        <taxon>Eukaryota</taxon>
        <taxon>Viridiplantae</taxon>
        <taxon>Streptophyta</taxon>
        <taxon>Embryophyta</taxon>
        <taxon>Tracheophyta</taxon>
        <taxon>Spermatophyta</taxon>
        <taxon>Magnoliopsida</taxon>
        <taxon>eudicotyledons</taxon>
        <taxon>Gunneridae</taxon>
        <taxon>Pentapetalae</taxon>
        <taxon>rosids</taxon>
        <taxon>fabids</taxon>
        <taxon>Malpighiales</taxon>
        <taxon>Salicaceae</taxon>
        <taxon>Saliceae</taxon>
        <taxon>Populus</taxon>
    </lineage>
</organism>
<dbReference type="InterPro" id="IPR054722">
    <property type="entry name" value="PolX-like_BBD"/>
</dbReference>
<evidence type="ECO:0000313" key="4">
    <source>
        <dbReference type="Proteomes" id="UP000886885"/>
    </source>
</evidence>
<comment type="caution">
    <text evidence="3">The sequence shown here is derived from an EMBL/GenBank/DDBJ whole genome shotgun (WGS) entry which is preliminary data.</text>
</comment>
<accession>A0A8X8BZK5</accession>
<dbReference type="Pfam" id="PF14223">
    <property type="entry name" value="Retrotran_gag_2"/>
    <property type="match status" value="1"/>
</dbReference>